<dbReference type="GO" id="GO:0005634">
    <property type="term" value="C:nucleus"/>
    <property type="evidence" value="ECO:0007669"/>
    <property type="project" value="TreeGrafter"/>
</dbReference>
<dbReference type="GO" id="GO:0051016">
    <property type="term" value="P:barbed-end actin filament capping"/>
    <property type="evidence" value="ECO:0007669"/>
    <property type="project" value="TreeGrafter"/>
</dbReference>
<keyword evidence="1" id="KW-0677">Repeat</keyword>
<evidence type="ECO:0000313" key="4">
    <source>
        <dbReference type="WBParaSite" id="Minc3s06158g39426"/>
    </source>
</evidence>
<dbReference type="Pfam" id="PF00626">
    <property type="entry name" value="Gelsolin"/>
    <property type="match status" value="1"/>
</dbReference>
<protein>
    <submittedName>
        <fullName evidence="4">Gelsolin-like domain-containing protein</fullName>
    </submittedName>
</protein>
<dbReference type="SUPFAM" id="SSF55753">
    <property type="entry name" value="Actin depolymerizing proteins"/>
    <property type="match status" value="1"/>
</dbReference>
<evidence type="ECO:0000313" key="3">
    <source>
        <dbReference type="Proteomes" id="UP000887563"/>
    </source>
</evidence>
<proteinExistence type="predicted"/>
<dbReference type="InterPro" id="IPR007122">
    <property type="entry name" value="Villin/Gelsolin"/>
</dbReference>
<sequence length="162" mass="19051">MMLRHLVKLVGRKKLAKQKPRLDYSDVFDDEIGSCDNLWMWEIENFYPALIDPKEHGQFYEADSYLILKTTREPSGSLTHAIYYWIGEKTSLDKAMCAAVHAVNLRNHLGASCRTIREEMNDESDEFLELFSEEIVRRFILTVQECNQDFMWLKKLLLLKSL</sequence>
<organism evidence="3 4">
    <name type="scientific">Meloidogyne incognita</name>
    <name type="common">Southern root-knot nematode worm</name>
    <name type="synonym">Oxyuris incognita</name>
    <dbReference type="NCBI Taxonomy" id="6306"/>
    <lineage>
        <taxon>Eukaryota</taxon>
        <taxon>Metazoa</taxon>
        <taxon>Ecdysozoa</taxon>
        <taxon>Nematoda</taxon>
        <taxon>Chromadorea</taxon>
        <taxon>Rhabditida</taxon>
        <taxon>Tylenchina</taxon>
        <taxon>Tylenchomorpha</taxon>
        <taxon>Tylenchoidea</taxon>
        <taxon>Meloidogynidae</taxon>
        <taxon>Meloidogyninae</taxon>
        <taxon>Meloidogyne</taxon>
        <taxon>Meloidogyne incognita group</taxon>
    </lineage>
</organism>
<dbReference type="Gene3D" id="3.40.20.10">
    <property type="entry name" value="Severin"/>
    <property type="match status" value="1"/>
</dbReference>
<dbReference type="GO" id="GO:0005737">
    <property type="term" value="C:cytoplasm"/>
    <property type="evidence" value="ECO:0007669"/>
    <property type="project" value="TreeGrafter"/>
</dbReference>
<dbReference type="GO" id="GO:0051014">
    <property type="term" value="P:actin filament severing"/>
    <property type="evidence" value="ECO:0007669"/>
    <property type="project" value="TreeGrafter"/>
</dbReference>
<dbReference type="PANTHER" id="PTHR11977:SF51">
    <property type="entry name" value="PROTEIN FLIGHTLESS-1 HOMOLOG"/>
    <property type="match status" value="1"/>
</dbReference>
<dbReference type="InterPro" id="IPR029006">
    <property type="entry name" value="ADF-H/Gelsolin-like_dom_sf"/>
</dbReference>
<dbReference type="GO" id="GO:0008154">
    <property type="term" value="P:actin polymerization or depolymerization"/>
    <property type="evidence" value="ECO:0007669"/>
    <property type="project" value="TreeGrafter"/>
</dbReference>
<dbReference type="GO" id="GO:0030239">
    <property type="term" value="P:myofibril assembly"/>
    <property type="evidence" value="ECO:0007669"/>
    <property type="project" value="TreeGrafter"/>
</dbReference>
<dbReference type="CDD" id="cd11290">
    <property type="entry name" value="gelsolin_S1_like"/>
    <property type="match status" value="1"/>
</dbReference>
<evidence type="ECO:0000256" key="1">
    <source>
        <dbReference type="ARBA" id="ARBA00022737"/>
    </source>
</evidence>
<dbReference type="GO" id="GO:0005546">
    <property type="term" value="F:phosphatidylinositol-4,5-bisphosphate binding"/>
    <property type="evidence" value="ECO:0007669"/>
    <property type="project" value="TreeGrafter"/>
</dbReference>
<accession>A0A914NG78</accession>
<dbReference type="PANTHER" id="PTHR11977">
    <property type="entry name" value="VILLIN"/>
    <property type="match status" value="1"/>
</dbReference>
<dbReference type="AlphaFoldDB" id="A0A914NG78"/>
<dbReference type="InterPro" id="IPR007123">
    <property type="entry name" value="Gelsolin-like_dom"/>
</dbReference>
<feature type="domain" description="Gelsolin-like" evidence="2">
    <location>
        <begin position="49"/>
        <end position="128"/>
    </location>
</feature>
<keyword evidence="3" id="KW-1185">Reference proteome</keyword>
<name>A0A914NG78_MELIC</name>
<dbReference type="GO" id="GO:0051015">
    <property type="term" value="F:actin filament binding"/>
    <property type="evidence" value="ECO:0007669"/>
    <property type="project" value="InterPro"/>
</dbReference>
<dbReference type="GO" id="GO:0015629">
    <property type="term" value="C:actin cytoskeleton"/>
    <property type="evidence" value="ECO:0007669"/>
    <property type="project" value="TreeGrafter"/>
</dbReference>
<dbReference type="Proteomes" id="UP000887563">
    <property type="component" value="Unplaced"/>
</dbReference>
<dbReference type="SMART" id="SM00262">
    <property type="entry name" value="GEL"/>
    <property type="match status" value="1"/>
</dbReference>
<dbReference type="WBParaSite" id="Minc3s06158g39426">
    <property type="protein sequence ID" value="Minc3s06158g39426"/>
    <property type="gene ID" value="Minc3s06158g39426"/>
</dbReference>
<reference evidence="4" key="1">
    <citation type="submission" date="2022-11" db="UniProtKB">
        <authorList>
            <consortium name="WormBaseParasite"/>
        </authorList>
    </citation>
    <scope>IDENTIFICATION</scope>
</reference>
<evidence type="ECO:0000259" key="2">
    <source>
        <dbReference type="Pfam" id="PF00626"/>
    </source>
</evidence>